<evidence type="ECO:0000256" key="2">
    <source>
        <dbReference type="SAM" id="SignalP"/>
    </source>
</evidence>
<proteinExistence type="predicted"/>
<keyword evidence="4" id="KW-1185">Reference proteome</keyword>
<dbReference type="EMBL" id="CYGX02000021">
    <property type="protein sequence ID" value="SIT39525.1"/>
    <property type="molecule type" value="Genomic_DNA"/>
</dbReference>
<sequence length="220" mass="22255">MSARHTVKNQEKQQMWVRTVATAVAVWCASGAAMAAGYAEVWNPPESTGHVAKPAKKQPGAARSKSGASSKAASKANSKAASKHVVSARHAAPRIASSAPVAHGGGVKKVASKNIEQNCTQIPAASISKRHAAVMAQAGKPHAQPIRAKPDQGKVMRASLIQDHAARPQALKVVAKTGATKPPAAPLNASAASANVSAGPVTPAINPATASSGSLPPIIH</sequence>
<gene>
    <name evidence="3" type="ORF">BN2475_210004</name>
</gene>
<feature type="signal peptide" evidence="2">
    <location>
        <begin position="1"/>
        <end position="35"/>
    </location>
</feature>
<dbReference type="STRING" id="1247936.BN2475_210004"/>
<keyword evidence="2" id="KW-0732">Signal</keyword>
<feature type="compositionally biased region" description="Low complexity" evidence="1">
    <location>
        <begin position="61"/>
        <end position="80"/>
    </location>
</feature>
<evidence type="ECO:0000256" key="1">
    <source>
        <dbReference type="SAM" id="MobiDB-lite"/>
    </source>
</evidence>
<name>A0A1N7RXV8_9BURK</name>
<feature type="region of interest" description="Disordered" evidence="1">
    <location>
        <begin position="48"/>
        <end position="105"/>
    </location>
</feature>
<dbReference type="AlphaFoldDB" id="A0A1N7RXV8"/>
<organism evidence="3 4">
    <name type="scientific">Paraburkholderia ribeironis</name>
    <dbReference type="NCBI Taxonomy" id="1247936"/>
    <lineage>
        <taxon>Bacteria</taxon>
        <taxon>Pseudomonadati</taxon>
        <taxon>Pseudomonadota</taxon>
        <taxon>Betaproteobacteria</taxon>
        <taxon>Burkholderiales</taxon>
        <taxon>Burkholderiaceae</taxon>
        <taxon>Paraburkholderia</taxon>
    </lineage>
</organism>
<protein>
    <recommendedName>
        <fullName evidence="5">Alginate regulatory protein AlgP</fullName>
    </recommendedName>
</protein>
<dbReference type="Proteomes" id="UP000187012">
    <property type="component" value="Unassembled WGS sequence"/>
</dbReference>
<accession>A0A1N7RXV8</accession>
<feature type="region of interest" description="Disordered" evidence="1">
    <location>
        <begin position="197"/>
        <end position="220"/>
    </location>
</feature>
<evidence type="ECO:0000313" key="4">
    <source>
        <dbReference type="Proteomes" id="UP000187012"/>
    </source>
</evidence>
<reference evidence="3 4" key="1">
    <citation type="submission" date="2016-12" db="EMBL/GenBank/DDBJ databases">
        <authorList>
            <person name="Song W.-J."/>
            <person name="Kurnit D.M."/>
        </authorList>
    </citation>
    <scope>NUCLEOTIDE SEQUENCE [LARGE SCALE GENOMIC DNA]</scope>
    <source>
        <strain evidence="3 4">STM7296</strain>
    </source>
</reference>
<evidence type="ECO:0000313" key="3">
    <source>
        <dbReference type="EMBL" id="SIT39525.1"/>
    </source>
</evidence>
<feature type="chain" id="PRO_5012049128" description="Alginate regulatory protein AlgP" evidence="2">
    <location>
        <begin position="36"/>
        <end position="220"/>
    </location>
</feature>
<evidence type="ECO:0008006" key="5">
    <source>
        <dbReference type="Google" id="ProtNLM"/>
    </source>
</evidence>